<feature type="transmembrane region" description="Helical" evidence="2">
    <location>
        <begin position="6"/>
        <end position="25"/>
    </location>
</feature>
<protein>
    <submittedName>
        <fullName evidence="3">Uncharacterized protein</fullName>
    </submittedName>
</protein>
<dbReference type="Proteomes" id="UP000182062">
    <property type="component" value="Unassembled WGS sequence"/>
</dbReference>
<feature type="compositionally biased region" description="Basic and acidic residues" evidence="1">
    <location>
        <begin position="64"/>
        <end position="89"/>
    </location>
</feature>
<dbReference type="OrthoDB" id="1650483at2"/>
<dbReference type="EMBL" id="MINN01000117">
    <property type="protein sequence ID" value="OIU69833.1"/>
    <property type="molecule type" value="Genomic_DNA"/>
</dbReference>
<evidence type="ECO:0000313" key="3">
    <source>
        <dbReference type="EMBL" id="OIU69833.1"/>
    </source>
</evidence>
<evidence type="ECO:0000313" key="4">
    <source>
        <dbReference type="Proteomes" id="UP000182062"/>
    </source>
</evidence>
<keyword evidence="2" id="KW-0812">Transmembrane</keyword>
<organism evidence="3 4">
    <name type="scientific">Rossellomorea aquimaris</name>
    <dbReference type="NCBI Taxonomy" id="189382"/>
    <lineage>
        <taxon>Bacteria</taxon>
        <taxon>Bacillati</taxon>
        <taxon>Bacillota</taxon>
        <taxon>Bacilli</taxon>
        <taxon>Bacillales</taxon>
        <taxon>Bacillaceae</taxon>
        <taxon>Rossellomorea</taxon>
    </lineage>
</organism>
<gene>
    <name evidence="3" type="ORF">BHE18_02685</name>
</gene>
<accession>A0A1J6WVD9</accession>
<proteinExistence type="predicted"/>
<feature type="transmembrane region" description="Helical" evidence="2">
    <location>
        <begin position="34"/>
        <end position="54"/>
    </location>
</feature>
<name>A0A1J6WVD9_9BACI</name>
<dbReference type="RefSeq" id="WP_071619937.1">
    <property type="nucleotide sequence ID" value="NZ_MINN01000117.1"/>
</dbReference>
<keyword evidence="2" id="KW-0472">Membrane</keyword>
<feature type="region of interest" description="Disordered" evidence="1">
    <location>
        <begin position="54"/>
        <end position="89"/>
    </location>
</feature>
<evidence type="ECO:0000256" key="2">
    <source>
        <dbReference type="SAM" id="Phobius"/>
    </source>
</evidence>
<keyword evidence="4" id="KW-1185">Reference proteome</keyword>
<feature type="compositionally biased region" description="Polar residues" evidence="1">
    <location>
        <begin position="54"/>
        <end position="63"/>
    </location>
</feature>
<reference evidence="3 4" key="1">
    <citation type="submission" date="2016-09" db="EMBL/GenBank/DDBJ databases">
        <title>Bacillus aquimaris SAMM genome sequence reveals colonization and biosurfactant production capacities.</title>
        <authorList>
            <person name="Waghmode S.R."/>
            <person name="Suryavanshi M.V."/>
        </authorList>
    </citation>
    <scope>NUCLEOTIDE SEQUENCE [LARGE SCALE GENOMIC DNA]</scope>
    <source>
        <strain evidence="3 4">SAMM</strain>
    </source>
</reference>
<comment type="caution">
    <text evidence="3">The sequence shown here is derived from an EMBL/GenBank/DDBJ whole genome shotgun (WGS) entry which is preliminary data.</text>
</comment>
<keyword evidence="2" id="KW-1133">Transmembrane helix</keyword>
<sequence length="270" mass="29673">MWDLIAFISLLAVPVFLVIAIVSLVKKKGTAKRNFLFSGLAFVLFIVGISNAPASSSETVSTKPNDDTSLEEKKEVDTEVKAETKAEEEVKMTPQMEMTGKIQELISTEQAFDAGSYIKGDIPEGEYAFIPFEGSSQYYAEKDSSGNIVDNENFNSFGYVYVHGIGNIENGGVLINPSAYETLGVKSAKEIYQIMNQVEDDYKDSAWYKVGVDIPAGQYVIESYGEGYVAIMSGPVGNNDIVDNEIFNGRYQLTVNDGQYLKISQGFISE</sequence>
<evidence type="ECO:0000256" key="1">
    <source>
        <dbReference type="SAM" id="MobiDB-lite"/>
    </source>
</evidence>
<dbReference type="AlphaFoldDB" id="A0A1J6WVD9"/>